<protein>
    <submittedName>
        <fullName evidence="1">CLUMA_CG017254, isoform A</fullName>
    </submittedName>
</protein>
<sequence length="60" mass="7089">MKILEMLFFQGTKNIRVKLTIYNDKLHLDGENYFLNILHHNSSEVNCEVYDKVIHVLAII</sequence>
<accession>A0A1J1IVE4</accession>
<reference evidence="1 2" key="1">
    <citation type="submission" date="2015-04" db="EMBL/GenBank/DDBJ databases">
        <authorList>
            <person name="Syromyatnikov M.Y."/>
            <person name="Popov V.N."/>
        </authorList>
    </citation>
    <scope>NUCLEOTIDE SEQUENCE [LARGE SCALE GENOMIC DNA]</scope>
</reference>
<proteinExistence type="predicted"/>
<dbReference type="Proteomes" id="UP000183832">
    <property type="component" value="Unassembled WGS sequence"/>
</dbReference>
<name>A0A1J1IVE4_9DIPT</name>
<evidence type="ECO:0000313" key="1">
    <source>
        <dbReference type="EMBL" id="CRL04143.1"/>
    </source>
</evidence>
<dbReference type="EMBL" id="CVRI01000061">
    <property type="protein sequence ID" value="CRL04143.1"/>
    <property type="molecule type" value="Genomic_DNA"/>
</dbReference>
<keyword evidence="2" id="KW-1185">Reference proteome</keyword>
<organism evidence="1 2">
    <name type="scientific">Clunio marinus</name>
    <dbReference type="NCBI Taxonomy" id="568069"/>
    <lineage>
        <taxon>Eukaryota</taxon>
        <taxon>Metazoa</taxon>
        <taxon>Ecdysozoa</taxon>
        <taxon>Arthropoda</taxon>
        <taxon>Hexapoda</taxon>
        <taxon>Insecta</taxon>
        <taxon>Pterygota</taxon>
        <taxon>Neoptera</taxon>
        <taxon>Endopterygota</taxon>
        <taxon>Diptera</taxon>
        <taxon>Nematocera</taxon>
        <taxon>Chironomoidea</taxon>
        <taxon>Chironomidae</taxon>
        <taxon>Clunio</taxon>
    </lineage>
</organism>
<evidence type="ECO:0000313" key="2">
    <source>
        <dbReference type="Proteomes" id="UP000183832"/>
    </source>
</evidence>
<dbReference type="AlphaFoldDB" id="A0A1J1IVE4"/>
<gene>
    <name evidence="1" type="ORF">CLUMA_CG017254</name>
</gene>